<keyword evidence="1" id="KW-0235">DNA replication</keyword>
<dbReference type="OrthoDB" id="9996895at2759"/>
<dbReference type="InterPro" id="IPR027417">
    <property type="entry name" value="P-loop_NTPase"/>
</dbReference>
<dbReference type="EMBL" id="DS022305">
    <property type="protein sequence ID" value="OAJ40815.1"/>
    <property type="molecule type" value="Genomic_DNA"/>
</dbReference>
<dbReference type="SUPFAM" id="SSF52540">
    <property type="entry name" value="P-loop containing nucleoside triphosphate hydrolases"/>
    <property type="match status" value="1"/>
</dbReference>
<sequence length="1234" mass="136915">MSDFSLLSNLTDSENSKKLPVHNTVFQFKERILTPITNTCQSETLVSTGFDSNIQSPKLHILSTTIMGTDDDSKQCHLSFGQNSIPAPTSVDSPVLVADNHLESVVDLVHHSPVNSTIHTASYPITSETDLTSIPTARMSKRTISKQQPSLACMATPSDIFVKDLSKPIKQKRSIRPSDPTTGQKQRATLIQLTPKDMFNYPKNIRSTTSNPIANTSFDIASGSTDSIAIDHSFQFPDSLWSGTTLKEQKWIEEQARFRQQQLDTQKLAAGFFTGKAAHPFFASKSKSNPVSKKVDKTVVTIDPKVDRSSNNETKTLNHSNDSTEINGKLSTTVFDNTTSLAMFNRVGRQDSPTKPSHSEDKLFSADAPWPTHQLVHVGYTYPPNSVTSKVASPSQRAQSPLISANFVSNQDELDWFRQSYAAIALYTTSDTHHKNQSNPVYISHTEAIAQLIDKYNLSKDKNTQTHLPPFQTGALQHLLNTIMSTSNTSHPPSITMDWTHKYQPTSTCEMLGEWNVDVGKQIVEWLWQWKRRSGLLTGSDPLCMSVATIKRPRELNQIGAIEKRKRSDDKWDKGIPTMVQTAPGLFQLDFSCNDDRADSRDFMEDIIVDDDLDSLYYDTETAKKQRHTKLGAKAKSTGKKSSRKASLFKLIVGPTGCGKSALVYAAAKECGYLVVEMNGSQRRTGKDLVGILGEASLTRGMRGNSGACFEENMASLMTRLNSDDNDSTYTVDTKSRNGKVAPKTSQAKSMGDAARALFSRRSKSRPSECISTVSATVPSDAIAISDNTVANSSTANPIDLKHIKLGDNTSTTAPLPLTKDQAGTLLLIEDVDILLEEDRGFWTGVATLIETSRTPIILTCTSNPFTLNNPTIPSMLLPLLTDAFEVLELRNPEWEIVQPYLHAMGVCEHVVVHESEIERICKGINGGLRQFISTFQAWYQIPTSPTQCVVMTLPPIVSNNALHLVVDTVVTQSDRVQHVKDVMAHADRLDLISQRDLLAPSDWHTFMFSSPETWLTSPWCEKDTTQQVIPTHHLLQRPPFTTVGNSWHSRGFTGIYGYGTLAIESVVECINDLLPSIPMAGPTLHLPDFSTCYKKLKSIDGMKNVVGDLAFAIRPRATLVWVVPYTIKLCQLDTLESFKTFQSLHMKPLTPGFTEMATKPFLNDPITQFDDDNDFEFAVEKRKRRSARLFAGMSSNHIIDCFKRRLQGIITETEANAIAKLWDILSNHVVASL</sequence>
<dbReference type="PANTHER" id="PTHR23389:SF6">
    <property type="entry name" value="REPLICATION FACTOR C SUBUNIT 1"/>
    <property type="match status" value="1"/>
</dbReference>
<evidence type="ECO:0000313" key="5">
    <source>
        <dbReference type="Proteomes" id="UP000077115"/>
    </source>
</evidence>
<name>A0A177WMA5_BATDL</name>
<feature type="region of interest" description="Disordered" evidence="2">
    <location>
        <begin position="727"/>
        <end position="747"/>
    </location>
</feature>
<dbReference type="GO" id="GO:0005524">
    <property type="term" value="F:ATP binding"/>
    <property type="evidence" value="ECO:0007669"/>
    <property type="project" value="InterPro"/>
</dbReference>
<dbReference type="Pfam" id="PF00004">
    <property type="entry name" value="AAA"/>
    <property type="match status" value="1"/>
</dbReference>
<dbReference type="GO" id="GO:0016887">
    <property type="term" value="F:ATP hydrolysis activity"/>
    <property type="evidence" value="ECO:0007669"/>
    <property type="project" value="InterPro"/>
</dbReference>
<accession>A0A177WMA5</accession>
<evidence type="ECO:0000256" key="2">
    <source>
        <dbReference type="SAM" id="MobiDB-lite"/>
    </source>
</evidence>
<dbReference type="GO" id="GO:0006260">
    <property type="term" value="P:DNA replication"/>
    <property type="evidence" value="ECO:0007669"/>
    <property type="project" value="UniProtKB-KW"/>
</dbReference>
<dbReference type="Proteomes" id="UP000077115">
    <property type="component" value="Unassembled WGS sequence"/>
</dbReference>
<dbReference type="GO" id="GO:0003677">
    <property type="term" value="F:DNA binding"/>
    <property type="evidence" value="ECO:0007669"/>
    <property type="project" value="TreeGrafter"/>
</dbReference>
<dbReference type="Gene3D" id="3.40.50.300">
    <property type="entry name" value="P-loop containing nucleotide triphosphate hydrolases"/>
    <property type="match status" value="1"/>
</dbReference>
<dbReference type="PANTHER" id="PTHR23389">
    <property type="entry name" value="CHROMOSOME TRANSMISSION FIDELITY FACTOR 18"/>
    <property type="match status" value="1"/>
</dbReference>
<dbReference type="GO" id="GO:0005634">
    <property type="term" value="C:nucleus"/>
    <property type="evidence" value="ECO:0007669"/>
    <property type="project" value="TreeGrafter"/>
</dbReference>
<feature type="domain" description="ATPase AAA-type core" evidence="3">
    <location>
        <begin position="651"/>
        <end position="684"/>
    </location>
</feature>
<organism evidence="4 5">
    <name type="scientific">Batrachochytrium dendrobatidis (strain JEL423)</name>
    <dbReference type="NCBI Taxonomy" id="403673"/>
    <lineage>
        <taxon>Eukaryota</taxon>
        <taxon>Fungi</taxon>
        <taxon>Fungi incertae sedis</taxon>
        <taxon>Chytridiomycota</taxon>
        <taxon>Chytridiomycota incertae sedis</taxon>
        <taxon>Chytridiomycetes</taxon>
        <taxon>Rhizophydiales</taxon>
        <taxon>Rhizophydiales incertae sedis</taxon>
        <taxon>Batrachochytrium</taxon>
    </lineage>
</organism>
<dbReference type="AlphaFoldDB" id="A0A177WMA5"/>
<gene>
    <name evidence="4" type="ORF">BDEG_24512</name>
</gene>
<evidence type="ECO:0000313" key="4">
    <source>
        <dbReference type="EMBL" id="OAJ40815.1"/>
    </source>
</evidence>
<dbReference type="STRING" id="403673.A0A177WMA5"/>
<reference evidence="4 5" key="2">
    <citation type="submission" date="2016-05" db="EMBL/GenBank/DDBJ databases">
        <title>Lineage-specific infection strategies underlie the spectrum of fungal disease in amphibians.</title>
        <authorList>
            <person name="Cuomo C.A."/>
            <person name="Farrer R.A."/>
            <person name="James T."/>
            <person name="Longcore J."/>
            <person name="Birren B."/>
        </authorList>
    </citation>
    <scope>NUCLEOTIDE SEQUENCE [LARGE SCALE GENOMIC DNA]</scope>
    <source>
        <strain evidence="4 5">JEL423</strain>
    </source>
</reference>
<feature type="region of interest" description="Disordered" evidence="2">
    <location>
        <begin position="166"/>
        <end position="187"/>
    </location>
</feature>
<evidence type="ECO:0000259" key="3">
    <source>
        <dbReference type="Pfam" id="PF00004"/>
    </source>
</evidence>
<protein>
    <recommendedName>
        <fullName evidence="3">ATPase AAA-type core domain-containing protein</fullName>
    </recommendedName>
</protein>
<evidence type="ECO:0000256" key="1">
    <source>
        <dbReference type="ARBA" id="ARBA00022705"/>
    </source>
</evidence>
<reference evidence="4 5" key="1">
    <citation type="submission" date="2006-10" db="EMBL/GenBank/DDBJ databases">
        <title>The Genome Sequence of Batrachochytrium dendrobatidis JEL423.</title>
        <authorList>
            <consortium name="The Broad Institute Genome Sequencing Platform"/>
            <person name="Birren B."/>
            <person name="Lander E."/>
            <person name="Galagan J."/>
            <person name="Cuomo C."/>
            <person name="Devon K."/>
            <person name="Jaffe D."/>
            <person name="Butler J."/>
            <person name="Alvarez P."/>
            <person name="Gnerre S."/>
            <person name="Grabherr M."/>
            <person name="Kleber M."/>
            <person name="Mauceli E."/>
            <person name="Brockman W."/>
            <person name="Young S."/>
            <person name="LaButti K."/>
            <person name="Sykes S."/>
            <person name="DeCaprio D."/>
            <person name="Crawford M."/>
            <person name="Koehrsen M."/>
            <person name="Engels R."/>
            <person name="Montgomery P."/>
            <person name="Pearson M."/>
            <person name="Howarth C."/>
            <person name="Larson L."/>
            <person name="White J."/>
            <person name="O'Leary S."/>
            <person name="Kodira C."/>
            <person name="Zeng Q."/>
            <person name="Yandava C."/>
            <person name="Alvarado L."/>
            <person name="Longcore J."/>
            <person name="James T."/>
        </authorList>
    </citation>
    <scope>NUCLEOTIDE SEQUENCE [LARGE SCALE GENOMIC DNA]</scope>
    <source>
        <strain evidence="4 5">JEL423</strain>
    </source>
</reference>
<dbReference type="VEuPathDB" id="FungiDB:BDEG_24512"/>
<proteinExistence type="predicted"/>
<dbReference type="eggNOG" id="KOG1968">
    <property type="taxonomic scope" value="Eukaryota"/>
</dbReference>
<dbReference type="InterPro" id="IPR003959">
    <property type="entry name" value="ATPase_AAA_core"/>
</dbReference>